<reference evidence="2" key="4">
    <citation type="submission" date="2021-07" db="EMBL/GenBank/DDBJ databases">
        <title>Whole-Genome Sequences of non-enterica strains of Salmonella enterica isolated from poultry houses.</title>
        <authorList>
            <person name="Lamas A."/>
            <person name="Regal P."/>
            <person name="Miranda J.M."/>
            <person name="Vazquez B."/>
            <person name="Cepeda A."/>
            <person name="Franco C.M."/>
        </authorList>
    </citation>
    <scope>NUCLEOTIDE SEQUENCE</scope>
    <source>
        <strain evidence="2">LHICA_AZ23</strain>
    </source>
</reference>
<evidence type="ECO:0000313" key="3">
    <source>
        <dbReference type="EMBL" id="SUG29082.1"/>
    </source>
</evidence>
<dbReference type="PANTHER" id="PTHR36849">
    <property type="entry name" value="CYTOPLASMIC PROTEIN-RELATED"/>
    <property type="match status" value="1"/>
</dbReference>
<reference evidence="1" key="3">
    <citation type="submission" date="2019-10" db="EMBL/GenBank/DDBJ databases">
        <authorList>
            <consortium name="NCBI Pathogen Detection Project"/>
        </authorList>
    </citation>
    <scope>NUCLEOTIDE SEQUENCE</scope>
    <source>
        <strain evidence="1">Salmonella enterica</strain>
    </source>
</reference>
<proteinExistence type="predicted"/>
<dbReference type="EMBL" id="UGXC01000002">
    <property type="protein sequence ID" value="SUG29082.1"/>
    <property type="molecule type" value="Genomic_DNA"/>
</dbReference>
<dbReference type="InterPro" id="IPR052552">
    <property type="entry name" value="YeaO-like"/>
</dbReference>
<protein>
    <submittedName>
        <fullName evidence="2">DUF488 domain-containing protein</fullName>
    </submittedName>
    <submittedName>
        <fullName evidence="1">DUF488 family protein</fullName>
    </submittedName>
</protein>
<reference evidence="3 4" key="2">
    <citation type="submission" date="2018-06" db="EMBL/GenBank/DDBJ databases">
        <authorList>
            <consortium name="Pathogen Informatics"/>
            <person name="Doyle S."/>
        </authorList>
    </citation>
    <scope>NUCLEOTIDE SEQUENCE [LARGE SCALE GENOMIC DNA]</scope>
    <source>
        <strain evidence="3 4">NCTC7303</strain>
    </source>
</reference>
<dbReference type="AlphaFoldDB" id="A0A379SHL8"/>
<evidence type="ECO:0000313" key="1">
    <source>
        <dbReference type="EMBL" id="HAB4459261.1"/>
    </source>
</evidence>
<dbReference type="Proteomes" id="UP000255443">
    <property type="component" value="Unassembled WGS sequence"/>
</dbReference>
<dbReference type="Pfam" id="PF22752">
    <property type="entry name" value="DUF488-N3i"/>
    <property type="match status" value="1"/>
</dbReference>
<reference evidence="1" key="1">
    <citation type="journal article" date="2018" name="Genome Biol.">
        <title>SKESA: strategic k-mer extension for scrupulous assemblies.</title>
        <authorList>
            <person name="Souvorov A."/>
            <person name="Agarwala R."/>
            <person name="Lipman D.J."/>
        </authorList>
    </citation>
    <scope>NUCLEOTIDE SEQUENCE</scope>
    <source>
        <strain evidence="1">Salmonella enterica</strain>
    </source>
</reference>
<organism evidence="3 4">
    <name type="scientific">Salmonella enterica subsp. arizonae</name>
    <dbReference type="NCBI Taxonomy" id="59203"/>
    <lineage>
        <taxon>Bacteria</taxon>
        <taxon>Pseudomonadati</taxon>
        <taxon>Pseudomonadota</taxon>
        <taxon>Gammaproteobacteria</taxon>
        <taxon>Enterobacterales</taxon>
        <taxon>Enterobacteriaceae</taxon>
        <taxon>Salmonella</taxon>
    </lineage>
</organism>
<evidence type="ECO:0000313" key="4">
    <source>
        <dbReference type="Proteomes" id="UP000255443"/>
    </source>
</evidence>
<gene>
    <name evidence="3" type="primary">SBOV12671</name>
    <name evidence="1" type="ORF">GBZ58_00780</name>
    <name evidence="2" type="ORF">KX325_06185</name>
    <name evidence="3" type="ORF">NCTC7303_01241</name>
</gene>
<dbReference type="EMBL" id="DAAGTC010000001">
    <property type="protein sequence ID" value="HAB4459261.1"/>
    <property type="molecule type" value="Genomic_DNA"/>
</dbReference>
<dbReference type="EMBL" id="CP079713">
    <property type="protein sequence ID" value="QXW50431.1"/>
    <property type="molecule type" value="Genomic_DNA"/>
</dbReference>
<sequence length="115" mass="13519">MLIQCKRVYFPAEKNDGYRVLVDRLWPRGIKKTALIYDEWNKAIAPSPELRKAFHSELIDFNHFAQQYRAELAQQPEESKRLADIARQQPLTLLYAAKNARQNHAIVLAEWLRTL</sequence>
<evidence type="ECO:0000313" key="2">
    <source>
        <dbReference type="EMBL" id="QXW50431.1"/>
    </source>
</evidence>
<accession>A0A379SHL8</accession>
<dbReference type="OMA" id="RIYDHEQ"/>
<name>A0A379SHL8_SALER</name>
<dbReference type="PANTHER" id="PTHR36849:SF1">
    <property type="entry name" value="CYTOPLASMIC PROTEIN"/>
    <property type="match status" value="1"/>
</dbReference>